<dbReference type="InterPro" id="IPR007130">
    <property type="entry name" value="DAGAT"/>
</dbReference>
<keyword evidence="10" id="KW-0012">Acyltransferase</keyword>
<evidence type="ECO:0000313" key="13">
    <source>
        <dbReference type="Proteomes" id="UP000232323"/>
    </source>
</evidence>
<dbReference type="Pfam" id="PF03982">
    <property type="entry name" value="DAGAT"/>
    <property type="match status" value="1"/>
</dbReference>
<dbReference type="GO" id="GO:0019432">
    <property type="term" value="P:triglyceride biosynthetic process"/>
    <property type="evidence" value="ECO:0007669"/>
    <property type="project" value="TreeGrafter"/>
</dbReference>
<evidence type="ECO:0000313" key="12">
    <source>
        <dbReference type="EMBL" id="GAX81501.1"/>
    </source>
</evidence>
<keyword evidence="3" id="KW-0444">Lipid biosynthesis</keyword>
<dbReference type="OrthoDB" id="264532at2759"/>
<evidence type="ECO:0000256" key="6">
    <source>
        <dbReference type="ARBA" id="ARBA00022824"/>
    </source>
</evidence>
<dbReference type="EC" id="2.3.1.-" evidence="11"/>
<keyword evidence="6 11" id="KW-0256">Endoplasmic reticulum</keyword>
<dbReference type="PANTHER" id="PTHR12317:SF63">
    <property type="entry name" value="DIACYLGLYCEROL O-ACYLTRANSFERASE 2"/>
    <property type="match status" value="1"/>
</dbReference>
<evidence type="ECO:0000256" key="11">
    <source>
        <dbReference type="RuleBase" id="RU367023"/>
    </source>
</evidence>
<name>A0A250XEM8_9CHLO</name>
<evidence type="ECO:0000256" key="8">
    <source>
        <dbReference type="ARBA" id="ARBA00023098"/>
    </source>
</evidence>
<dbReference type="CDD" id="cd07987">
    <property type="entry name" value="LPLAT_MGAT-like"/>
    <property type="match status" value="1"/>
</dbReference>
<evidence type="ECO:0000256" key="4">
    <source>
        <dbReference type="ARBA" id="ARBA00022679"/>
    </source>
</evidence>
<evidence type="ECO:0000256" key="3">
    <source>
        <dbReference type="ARBA" id="ARBA00022516"/>
    </source>
</evidence>
<evidence type="ECO:0000256" key="9">
    <source>
        <dbReference type="ARBA" id="ARBA00023136"/>
    </source>
</evidence>
<comment type="subcellular location">
    <subcellularLocation>
        <location evidence="1 11">Endoplasmic reticulum membrane</location>
        <topology evidence="1 11">Multi-pass membrane protein</topology>
    </subcellularLocation>
</comment>
<dbReference type="AlphaFoldDB" id="A0A250XEM8"/>
<keyword evidence="5 11" id="KW-0812">Transmembrane</keyword>
<dbReference type="Proteomes" id="UP000232323">
    <property type="component" value="Unassembled WGS sequence"/>
</dbReference>
<accession>A0A250XEM8</accession>
<keyword evidence="8" id="KW-0443">Lipid metabolism</keyword>
<feature type="transmembrane region" description="Helical" evidence="11">
    <location>
        <begin position="43"/>
        <end position="63"/>
    </location>
</feature>
<evidence type="ECO:0000256" key="5">
    <source>
        <dbReference type="ARBA" id="ARBA00022692"/>
    </source>
</evidence>
<feature type="transmembrane region" description="Helical" evidence="11">
    <location>
        <begin position="12"/>
        <end position="36"/>
    </location>
</feature>
<keyword evidence="9 11" id="KW-0472">Membrane</keyword>
<evidence type="ECO:0000256" key="7">
    <source>
        <dbReference type="ARBA" id="ARBA00022989"/>
    </source>
</evidence>
<gene>
    <name evidence="12" type="ORF">CEUSTIGMA_g8929.t1</name>
</gene>
<evidence type="ECO:0000256" key="10">
    <source>
        <dbReference type="ARBA" id="ARBA00023315"/>
    </source>
</evidence>
<evidence type="ECO:0000256" key="2">
    <source>
        <dbReference type="ARBA" id="ARBA00005420"/>
    </source>
</evidence>
<dbReference type="GO" id="GO:0004144">
    <property type="term" value="F:diacylglycerol O-acyltransferase activity"/>
    <property type="evidence" value="ECO:0007669"/>
    <property type="project" value="UniProtKB-ARBA"/>
</dbReference>
<dbReference type="EMBL" id="BEGY01000066">
    <property type="protein sequence ID" value="GAX81501.1"/>
    <property type="molecule type" value="Genomic_DNA"/>
</dbReference>
<dbReference type="STRING" id="1157962.A0A250XEM8"/>
<comment type="similarity">
    <text evidence="2 11">Belongs to the diacylglycerol acyltransferase family.</text>
</comment>
<sequence length="323" mass="35729">MSPSTSSLPYLSGLSVFVGAIYLAVILPGAILYRIVCFGVTDVWAIGLSLVLAVVTFVPLTWVDTPWLQAVMSAIVGSACDYFPINVIIEDEDSLKPTESYVIGYEPHSALPVGIPSVFSTPSPKLPKFLSRTNFHSLASSVCFMAPFVRQLWWLLGLRPATRETIDRILKARGSVLLCPGGVQECLHMSQEDELVYLKKRQGFVRMAMRHGSSLLPVFAFGQAKAFSWYRPGPPLMSPAALEWISRKAGAVPLLITGRWLTSIPHQRPITIVVGKPIRVPLDANPSVDDVELYLKKFIDEMQSLFDRNKGKCGYADMDLRVM</sequence>
<organism evidence="12 13">
    <name type="scientific">Chlamydomonas eustigma</name>
    <dbReference type="NCBI Taxonomy" id="1157962"/>
    <lineage>
        <taxon>Eukaryota</taxon>
        <taxon>Viridiplantae</taxon>
        <taxon>Chlorophyta</taxon>
        <taxon>core chlorophytes</taxon>
        <taxon>Chlorophyceae</taxon>
        <taxon>CS clade</taxon>
        <taxon>Chlamydomonadales</taxon>
        <taxon>Chlamydomonadaceae</taxon>
        <taxon>Chlamydomonas</taxon>
    </lineage>
</organism>
<keyword evidence="13" id="KW-1185">Reference proteome</keyword>
<reference evidence="12 13" key="1">
    <citation type="submission" date="2017-08" db="EMBL/GenBank/DDBJ databases">
        <title>Acidophilic green algal genome provides insights into adaptation to an acidic environment.</title>
        <authorList>
            <person name="Hirooka S."/>
            <person name="Hirose Y."/>
            <person name="Kanesaki Y."/>
            <person name="Higuchi S."/>
            <person name="Fujiwara T."/>
            <person name="Onuma R."/>
            <person name="Era A."/>
            <person name="Ohbayashi R."/>
            <person name="Uzuka A."/>
            <person name="Nozaki H."/>
            <person name="Yoshikawa H."/>
            <person name="Miyagishima S.Y."/>
        </authorList>
    </citation>
    <scope>NUCLEOTIDE SEQUENCE [LARGE SCALE GENOMIC DNA]</scope>
    <source>
        <strain evidence="12 13">NIES-2499</strain>
    </source>
</reference>
<comment type="caution">
    <text evidence="12">The sequence shown here is derived from an EMBL/GenBank/DDBJ whole genome shotgun (WGS) entry which is preliminary data.</text>
</comment>
<keyword evidence="7 11" id="KW-1133">Transmembrane helix</keyword>
<keyword evidence="4 11" id="KW-0808">Transferase</keyword>
<protein>
    <recommendedName>
        <fullName evidence="11">Acyltransferase</fullName>
        <ecNumber evidence="11">2.3.1.-</ecNumber>
    </recommendedName>
</protein>
<dbReference type="PANTHER" id="PTHR12317">
    <property type="entry name" value="DIACYLGLYCEROL O-ACYLTRANSFERASE"/>
    <property type="match status" value="1"/>
</dbReference>
<proteinExistence type="inferred from homology"/>
<dbReference type="GO" id="GO:0005789">
    <property type="term" value="C:endoplasmic reticulum membrane"/>
    <property type="evidence" value="ECO:0007669"/>
    <property type="project" value="UniProtKB-SubCell"/>
</dbReference>
<evidence type="ECO:0000256" key="1">
    <source>
        <dbReference type="ARBA" id="ARBA00004477"/>
    </source>
</evidence>